<protein>
    <recommendedName>
        <fullName evidence="1">Dynein heavy chain hydrolytic ATP-binding dynein motor region domain-containing protein</fullName>
    </recommendedName>
</protein>
<dbReference type="Pfam" id="PF12774">
    <property type="entry name" value="AAA_6"/>
    <property type="match status" value="1"/>
</dbReference>
<dbReference type="InterPro" id="IPR026983">
    <property type="entry name" value="DHC"/>
</dbReference>
<proteinExistence type="predicted"/>
<dbReference type="GO" id="GO:0045505">
    <property type="term" value="F:dynein intermediate chain binding"/>
    <property type="evidence" value="ECO:0007669"/>
    <property type="project" value="InterPro"/>
</dbReference>
<dbReference type="PANTHER" id="PTHR45703">
    <property type="entry name" value="DYNEIN HEAVY CHAIN"/>
    <property type="match status" value="1"/>
</dbReference>
<dbReference type="SUPFAM" id="SSF52540">
    <property type="entry name" value="P-loop containing nucleoside triphosphate hydrolases"/>
    <property type="match status" value="2"/>
</dbReference>
<name>A0A177AR91_9BILA</name>
<dbReference type="GO" id="GO:0051959">
    <property type="term" value="F:dynein light intermediate chain binding"/>
    <property type="evidence" value="ECO:0007669"/>
    <property type="project" value="InterPro"/>
</dbReference>
<organism evidence="2 3">
    <name type="scientific">Intoshia linei</name>
    <dbReference type="NCBI Taxonomy" id="1819745"/>
    <lineage>
        <taxon>Eukaryota</taxon>
        <taxon>Metazoa</taxon>
        <taxon>Spiralia</taxon>
        <taxon>Lophotrochozoa</taxon>
        <taxon>Mesozoa</taxon>
        <taxon>Orthonectida</taxon>
        <taxon>Rhopaluridae</taxon>
        <taxon>Intoshia</taxon>
    </lineage>
</organism>
<feature type="domain" description="Dynein heavy chain hydrolytic ATP-binding dynein motor region" evidence="1">
    <location>
        <begin position="8"/>
        <end position="345"/>
    </location>
</feature>
<reference evidence="2 3" key="1">
    <citation type="submission" date="2016-04" db="EMBL/GenBank/DDBJ databases">
        <title>The genome of Intoshia linei affirms orthonectids as highly simplified spiralians.</title>
        <authorList>
            <person name="Mikhailov K.V."/>
            <person name="Slusarev G.S."/>
            <person name="Nikitin M.A."/>
            <person name="Logacheva M.D."/>
            <person name="Penin A."/>
            <person name="Aleoshin V."/>
            <person name="Panchin Y.V."/>
        </authorList>
    </citation>
    <scope>NUCLEOTIDE SEQUENCE [LARGE SCALE GENOMIC DNA]</scope>
    <source>
        <strain evidence="2">Intl2013</strain>
        <tissue evidence="2">Whole animal</tissue>
    </source>
</reference>
<dbReference type="InterPro" id="IPR027417">
    <property type="entry name" value="P-loop_NTPase"/>
</dbReference>
<dbReference type="PANTHER" id="PTHR45703:SF22">
    <property type="entry name" value="DYNEIN CYTOPLASMIC 2 HEAVY CHAIN 1"/>
    <property type="match status" value="1"/>
</dbReference>
<comment type="caution">
    <text evidence="2">The sequence shown here is derived from an EMBL/GenBank/DDBJ whole genome shotgun (WGS) entry which is preliminary data.</text>
</comment>
<dbReference type="AlphaFoldDB" id="A0A177AR91"/>
<evidence type="ECO:0000259" key="1">
    <source>
        <dbReference type="Pfam" id="PF12774"/>
    </source>
</evidence>
<dbReference type="EMBL" id="LWCA01002608">
    <property type="protein sequence ID" value="OAF63774.1"/>
    <property type="molecule type" value="Genomic_DNA"/>
</dbReference>
<dbReference type="FunFam" id="3.40.50.300:FF:000071">
    <property type="entry name" value="Cytoplasmic dynein heavy chain 1"/>
    <property type="match status" value="1"/>
</dbReference>
<dbReference type="InterPro" id="IPR035699">
    <property type="entry name" value="AAA_6"/>
</dbReference>
<evidence type="ECO:0000313" key="3">
    <source>
        <dbReference type="Proteomes" id="UP000078046"/>
    </source>
</evidence>
<dbReference type="InterPro" id="IPR043157">
    <property type="entry name" value="Dynein_AAA1S"/>
</dbReference>
<dbReference type="GO" id="GO:0007018">
    <property type="term" value="P:microtubule-based movement"/>
    <property type="evidence" value="ECO:0007669"/>
    <property type="project" value="InterPro"/>
</dbReference>
<dbReference type="OrthoDB" id="5593012at2759"/>
<dbReference type="GO" id="GO:0030286">
    <property type="term" value="C:dynein complex"/>
    <property type="evidence" value="ECO:0007669"/>
    <property type="project" value="InterPro"/>
</dbReference>
<dbReference type="Gene3D" id="1.10.8.710">
    <property type="match status" value="1"/>
</dbReference>
<keyword evidence="3" id="KW-1185">Reference proteome</keyword>
<dbReference type="Proteomes" id="UP000078046">
    <property type="component" value="Unassembled WGS sequence"/>
</dbReference>
<gene>
    <name evidence="2" type="ORF">A3Q56_08520</name>
</gene>
<accession>A0A177AR91</accession>
<sequence length="480" mass="53764">MALAKFDYTYEYQGNTDRLVQTKLTDKCFIAVTQAMHMGLGGSPYGPAGTGKTESIKTLGSLLGRHVLVFNCDEGIDIVSIGRIFIGLVMSGGWGCFDEFNRLDEHVLSAISIQIEEIQKAIFTKQLKMNLLNKEIDLNPNSAIFITMNPAGNGYGARQKLPDNLKQLFRSVSMSKPDIDVIGQVILYSDGFKFAERITKKLETLFNLSRTLLSKQQHYDWGLRCLSSVIVSSGKMLIQFEKSEITIEDEIGIIVCILKLTISPKLTHTDCIRFNQILTSVFGENENFKSLLANKGINRELIFKVCSSLNLVSIEAQSSKVIELYEQLNQRMGVVLLGPSMSGKSTILEILCKCLQSIGVTVKIYKFNPKAVEKNLLLGYIDSETREWNDGLLTEAARKCTLEELKVKNWIIFDGDIDPEWIEALNSVLDDNRLLTMPSGERIRFDSNVNFIFETNSLIHASPATVSRLGIILMNNEEID</sequence>
<dbReference type="GO" id="GO:0005524">
    <property type="term" value="F:ATP binding"/>
    <property type="evidence" value="ECO:0007669"/>
    <property type="project" value="InterPro"/>
</dbReference>
<evidence type="ECO:0000313" key="2">
    <source>
        <dbReference type="EMBL" id="OAF63774.1"/>
    </source>
</evidence>
<dbReference type="Gene3D" id="3.40.50.300">
    <property type="entry name" value="P-loop containing nucleotide triphosphate hydrolases"/>
    <property type="match status" value="2"/>
</dbReference>
<feature type="non-terminal residue" evidence="2">
    <location>
        <position position="480"/>
    </location>
</feature>